<dbReference type="InterPro" id="IPR029060">
    <property type="entry name" value="PIN-like_dom_sf"/>
</dbReference>
<dbReference type="RefSeq" id="XP_018734847.1">
    <property type="nucleotide sequence ID" value="XM_018882572.1"/>
</dbReference>
<dbReference type="GO" id="GO:0004540">
    <property type="term" value="F:RNA nuclease activity"/>
    <property type="evidence" value="ECO:0007669"/>
    <property type="project" value="UniProtKB-ARBA"/>
</dbReference>
<evidence type="ECO:0000259" key="2">
    <source>
        <dbReference type="SMART" id="SM00670"/>
    </source>
</evidence>
<dbReference type="EMBL" id="CP014501">
    <property type="protein sequence ID" value="ANB12370.1"/>
    <property type="molecule type" value="Genomic_DNA"/>
</dbReference>
<dbReference type="KEGG" id="slb:AWJ20_621"/>
<feature type="compositionally biased region" description="Polar residues" evidence="1">
    <location>
        <begin position="248"/>
        <end position="262"/>
    </location>
</feature>
<dbReference type="OrthoDB" id="2017974at2759"/>
<dbReference type="PANTHER" id="PTHR16161:SF0">
    <property type="entry name" value="TRANSCRIPTIONAL PROTEIN SWT1"/>
    <property type="match status" value="1"/>
</dbReference>
<evidence type="ECO:0000313" key="3">
    <source>
        <dbReference type="EMBL" id="ANB12370.1"/>
    </source>
</evidence>
<gene>
    <name evidence="3" type="primary">SWT1</name>
    <name evidence="3" type="ORF">AWJ20_621</name>
</gene>
<dbReference type="Proteomes" id="UP000189580">
    <property type="component" value="Chromosome a"/>
</dbReference>
<feature type="region of interest" description="Disordered" evidence="1">
    <location>
        <begin position="238"/>
        <end position="288"/>
    </location>
</feature>
<accession>A0A167D1L9</accession>
<protein>
    <submittedName>
        <fullName evidence="3">Swt1p</fullName>
    </submittedName>
</protein>
<sequence>MYSPVSAIVVDTNFLMSNLDIVEKLCELAVTYSHAIVVPYQVLQELDGLKSSFDSSKSFKARSGANWLYEKLANSTPCVVGQGIDDTLTSGLDGDDAILDCCRYYHQMHNVFTVLLSNDRILCTKALVNNIRTVTFVPGMTATQIAQIVNSSANGGDTYIPDTDAMVDIAMKEDESSLKDGLDEAISRAPLEASSLGSKSRKSPPLRKNGKKRKMTLEELNESVGLDKNINHQLEDLEIGRSQKRKTSQNGSLPLTSHTTDLSAIEEHSKIKSSGELGSPDSSRKKLVAKSITGRSSFRLTSRHAPDQKESLPQLHTTLPDIASNGRPKLDKIEEYLCKQIADCIDRLMTKNYKPEELSYLQYSKPTGRDGFRALAEIIDNFRVSVFGPIIPWSLRSKITPRMMEKRITTNKELVQLIKSWGQVWLALSDGVFDKKSVEKSIDDLLRAISV</sequence>
<dbReference type="InterPro" id="IPR002716">
    <property type="entry name" value="PIN_dom"/>
</dbReference>
<evidence type="ECO:0000256" key="1">
    <source>
        <dbReference type="SAM" id="MobiDB-lite"/>
    </source>
</evidence>
<dbReference type="GO" id="GO:0005634">
    <property type="term" value="C:nucleus"/>
    <property type="evidence" value="ECO:0007669"/>
    <property type="project" value="TreeGrafter"/>
</dbReference>
<feature type="compositionally biased region" description="Basic residues" evidence="1">
    <location>
        <begin position="199"/>
        <end position="214"/>
    </location>
</feature>
<dbReference type="SUPFAM" id="SSF88723">
    <property type="entry name" value="PIN domain-like"/>
    <property type="match status" value="1"/>
</dbReference>
<dbReference type="Gene3D" id="3.40.50.1010">
    <property type="entry name" value="5'-nuclease"/>
    <property type="match status" value="1"/>
</dbReference>
<reference evidence="3 4" key="1">
    <citation type="submission" date="2016-02" db="EMBL/GenBank/DDBJ databases">
        <title>Complete genome sequence and transcriptome regulation of the pentose utilising yeast Sugiyamaella lignohabitans.</title>
        <authorList>
            <person name="Bellasio M."/>
            <person name="Peymann A."/>
            <person name="Valli M."/>
            <person name="Sipitzky M."/>
            <person name="Graf A."/>
            <person name="Sauer M."/>
            <person name="Marx H."/>
            <person name="Mattanovich D."/>
        </authorList>
    </citation>
    <scope>NUCLEOTIDE SEQUENCE [LARGE SCALE GENOMIC DNA]</scope>
    <source>
        <strain evidence="3 4">CBS 10342</strain>
    </source>
</reference>
<proteinExistence type="predicted"/>
<dbReference type="SMART" id="SM00670">
    <property type="entry name" value="PINc"/>
    <property type="match status" value="1"/>
</dbReference>
<dbReference type="PANTHER" id="PTHR16161">
    <property type="entry name" value="TRANSCRIPTIONAL PROTEIN SWT1"/>
    <property type="match status" value="1"/>
</dbReference>
<keyword evidence="4" id="KW-1185">Reference proteome</keyword>
<dbReference type="CDD" id="cd18727">
    <property type="entry name" value="PIN_Swt1-like"/>
    <property type="match status" value="1"/>
</dbReference>
<evidence type="ECO:0000313" key="4">
    <source>
        <dbReference type="Proteomes" id="UP000189580"/>
    </source>
</evidence>
<name>A0A167D1L9_9ASCO</name>
<dbReference type="Pfam" id="PF13638">
    <property type="entry name" value="PIN_4"/>
    <property type="match status" value="1"/>
</dbReference>
<feature type="domain" description="PIN" evidence="2">
    <location>
        <begin position="6"/>
        <end position="124"/>
    </location>
</feature>
<feature type="region of interest" description="Disordered" evidence="1">
    <location>
        <begin position="189"/>
        <end position="215"/>
    </location>
</feature>
<dbReference type="GeneID" id="30037674"/>
<dbReference type="InterPro" id="IPR052626">
    <property type="entry name" value="SWT1_Regulator"/>
</dbReference>
<organism evidence="3 4">
    <name type="scientific">Sugiyamaella lignohabitans</name>
    <dbReference type="NCBI Taxonomy" id="796027"/>
    <lineage>
        <taxon>Eukaryota</taxon>
        <taxon>Fungi</taxon>
        <taxon>Dikarya</taxon>
        <taxon>Ascomycota</taxon>
        <taxon>Saccharomycotina</taxon>
        <taxon>Dipodascomycetes</taxon>
        <taxon>Dipodascales</taxon>
        <taxon>Trichomonascaceae</taxon>
        <taxon>Sugiyamaella</taxon>
    </lineage>
</organism>
<dbReference type="AlphaFoldDB" id="A0A167D1L9"/>